<feature type="compositionally biased region" description="Acidic residues" evidence="1">
    <location>
        <begin position="202"/>
        <end position="239"/>
    </location>
</feature>
<accession>A0A397I4I5</accession>
<dbReference type="InterPro" id="IPR006571">
    <property type="entry name" value="TLDc_dom"/>
</dbReference>
<evidence type="ECO:0000259" key="3">
    <source>
        <dbReference type="PROSITE" id="PS51886"/>
    </source>
</evidence>
<dbReference type="InterPro" id="IPR052407">
    <property type="entry name" value="BTB_POZ_domain_cont_9"/>
</dbReference>
<evidence type="ECO:0008006" key="6">
    <source>
        <dbReference type="Google" id="ProtNLM"/>
    </source>
</evidence>
<dbReference type="SUPFAM" id="SSF54695">
    <property type="entry name" value="POZ domain"/>
    <property type="match status" value="1"/>
</dbReference>
<dbReference type="Pfam" id="PF07707">
    <property type="entry name" value="BACK"/>
    <property type="match status" value="1"/>
</dbReference>
<dbReference type="Pfam" id="PF00651">
    <property type="entry name" value="BTB"/>
    <property type="match status" value="1"/>
</dbReference>
<dbReference type="Gene3D" id="1.25.40.420">
    <property type="match status" value="1"/>
</dbReference>
<dbReference type="Gene3D" id="3.30.710.10">
    <property type="entry name" value="Potassium Channel Kv1.1, Chain A"/>
    <property type="match status" value="2"/>
</dbReference>
<dbReference type="PANTHER" id="PTHR46306:SF1">
    <property type="entry name" value="BTB_POZ DOMAIN-CONTAINING PROTEIN 9"/>
    <property type="match status" value="1"/>
</dbReference>
<dbReference type="InterPro" id="IPR011333">
    <property type="entry name" value="SKP1/BTB/POZ_sf"/>
</dbReference>
<comment type="caution">
    <text evidence="4">The sequence shown here is derived from an EMBL/GenBank/DDBJ whole genome shotgun (WGS) entry which is preliminary data.</text>
</comment>
<name>A0A397I4I5_9GLOM</name>
<protein>
    <recommendedName>
        <fullName evidence="6">BTB domain-containing protein</fullName>
    </recommendedName>
</protein>
<evidence type="ECO:0000313" key="5">
    <source>
        <dbReference type="Proteomes" id="UP000266861"/>
    </source>
</evidence>
<evidence type="ECO:0000256" key="1">
    <source>
        <dbReference type="SAM" id="MobiDB-lite"/>
    </source>
</evidence>
<dbReference type="CDD" id="cd18186">
    <property type="entry name" value="BTB_POZ_ZBTB_KLHL-like"/>
    <property type="match status" value="1"/>
</dbReference>
<dbReference type="OrthoDB" id="1022638at2759"/>
<dbReference type="Pfam" id="PF07534">
    <property type="entry name" value="TLD"/>
    <property type="match status" value="1"/>
</dbReference>
<dbReference type="Proteomes" id="UP000266861">
    <property type="component" value="Unassembled WGS sequence"/>
</dbReference>
<sequence>MSFKFFDKLSQNFIELLNDKDDYNVIVEVENEKSFTMHSNVLKCRSPYFQGTMDVGPELWSQELPFEGGNDDMCHYLDECHPSPRMTVYSSWHKNMFFIDDRDDGKQEEASYDHEYKLPVEKNHYDEDNETIINDDYGSYICRSLSIYRESRIKGMILDSDTTRSKIITSYLINGSFLDIIYLPASYDHEYKLPVEKNHYDEDNETIINDEDEAEEEEKSDDEAEEEENDDEVEEEEENDDKKKMMIKQKKKKLWINLKIGDEKSWLEIMEECRNFVMKEDIFNRLASMISVGIYTENWFVEKKNNDGDVNNKSSFFDKLSQNFIELLNDKDDYNVIVEVENEKSFTMHSNVLKCRSPYFRKELENIIPNKNNIKKITKPNISAVIFDIILKYIYGGIVNFENVETRFIFDLMIAANEFEIEELTKKLENLLIETKSSWLKSHFSLVYRSIFSGNNFKSLEKFCNDIIAKYPNLIFDAEDFASLQESALVSLLKRDDLQLEEVIIWEYIIKWGIDQNSTLPVDLKEWNDESFTTLKTTLQQCLPLIRFFHISNANFWSKVMPYKKIFDKQLWKDLKQHLIVPEQPVKSIILPPRTIFVQELPTRTTTEQAKSPSTIITYEHVAEISSWIDRKSSTYSLTNTPYEFQLILRGSINGFNPQTFWDICNGQTNTVVITKVKGTEEILGGYNPLIWDANTGYGYGGKWGKTNDSFIFSLKNGNIQNSILSRVKICENAILNVHKDAQGQYGPYFGNGSFYMCSHSSNFTLDNYSTCYNDGYYEKPIRTANYFSIVDYEVFKIIKKLISN</sequence>
<organism evidence="4 5">
    <name type="scientific">Diversispora epigaea</name>
    <dbReference type="NCBI Taxonomy" id="1348612"/>
    <lineage>
        <taxon>Eukaryota</taxon>
        <taxon>Fungi</taxon>
        <taxon>Fungi incertae sedis</taxon>
        <taxon>Mucoromycota</taxon>
        <taxon>Glomeromycotina</taxon>
        <taxon>Glomeromycetes</taxon>
        <taxon>Diversisporales</taxon>
        <taxon>Diversisporaceae</taxon>
        <taxon>Diversispora</taxon>
    </lineage>
</organism>
<dbReference type="AlphaFoldDB" id="A0A397I4I5"/>
<evidence type="ECO:0000313" key="4">
    <source>
        <dbReference type="EMBL" id="RHZ70455.1"/>
    </source>
</evidence>
<keyword evidence="5" id="KW-1185">Reference proteome</keyword>
<dbReference type="InterPro" id="IPR011705">
    <property type="entry name" value="BACK"/>
</dbReference>
<reference evidence="4 5" key="1">
    <citation type="submission" date="2018-08" db="EMBL/GenBank/DDBJ databases">
        <title>Genome and evolution of the arbuscular mycorrhizal fungus Diversispora epigaea (formerly Glomus versiforme) and its bacterial endosymbionts.</title>
        <authorList>
            <person name="Sun X."/>
            <person name="Fei Z."/>
            <person name="Harrison M."/>
        </authorList>
    </citation>
    <scope>NUCLEOTIDE SEQUENCE [LARGE SCALE GENOMIC DNA]</scope>
    <source>
        <strain evidence="4 5">IT104</strain>
    </source>
</reference>
<dbReference type="InterPro" id="IPR000210">
    <property type="entry name" value="BTB/POZ_dom"/>
</dbReference>
<dbReference type="SMART" id="SM00225">
    <property type="entry name" value="BTB"/>
    <property type="match status" value="1"/>
</dbReference>
<feature type="domain" description="BTB" evidence="2">
    <location>
        <begin position="334"/>
        <end position="403"/>
    </location>
</feature>
<proteinExistence type="predicted"/>
<dbReference type="PANTHER" id="PTHR46306">
    <property type="entry name" value="BTB/POZ DOMAIN-CONTAINING PROTEIN 9"/>
    <property type="match status" value="1"/>
</dbReference>
<feature type="domain" description="TLDc" evidence="3">
    <location>
        <begin position="615"/>
        <end position="799"/>
    </location>
</feature>
<dbReference type="EMBL" id="PQFF01000248">
    <property type="protein sequence ID" value="RHZ70455.1"/>
    <property type="molecule type" value="Genomic_DNA"/>
</dbReference>
<gene>
    <name evidence="4" type="ORF">Glove_271g35</name>
</gene>
<dbReference type="PROSITE" id="PS50097">
    <property type="entry name" value="BTB"/>
    <property type="match status" value="1"/>
</dbReference>
<dbReference type="GO" id="GO:0005737">
    <property type="term" value="C:cytoplasm"/>
    <property type="evidence" value="ECO:0007669"/>
    <property type="project" value="TreeGrafter"/>
</dbReference>
<feature type="region of interest" description="Disordered" evidence="1">
    <location>
        <begin position="198"/>
        <end position="244"/>
    </location>
</feature>
<evidence type="ECO:0000259" key="2">
    <source>
        <dbReference type="PROSITE" id="PS50097"/>
    </source>
</evidence>
<dbReference type="PROSITE" id="PS51886">
    <property type="entry name" value="TLDC"/>
    <property type="match status" value="1"/>
</dbReference>